<dbReference type="InParanoid" id="A0A2T3AZW1"/>
<gene>
    <name evidence="1" type="ORF">M430DRAFT_19659</name>
</gene>
<proteinExistence type="predicted"/>
<organism evidence="1 2">
    <name type="scientific">Amorphotheca resinae ATCC 22711</name>
    <dbReference type="NCBI Taxonomy" id="857342"/>
    <lineage>
        <taxon>Eukaryota</taxon>
        <taxon>Fungi</taxon>
        <taxon>Dikarya</taxon>
        <taxon>Ascomycota</taxon>
        <taxon>Pezizomycotina</taxon>
        <taxon>Leotiomycetes</taxon>
        <taxon>Helotiales</taxon>
        <taxon>Amorphothecaceae</taxon>
        <taxon>Amorphotheca</taxon>
    </lineage>
</organism>
<dbReference type="GeneID" id="36572200"/>
<dbReference type="EMBL" id="KZ679012">
    <property type="protein sequence ID" value="PSS16684.1"/>
    <property type="molecule type" value="Genomic_DNA"/>
</dbReference>
<dbReference type="OrthoDB" id="288942at2759"/>
<evidence type="ECO:0000313" key="1">
    <source>
        <dbReference type="EMBL" id="PSS16684.1"/>
    </source>
</evidence>
<name>A0A2T3AZW1_AMORE</name>
<dbReference type="Proteomes" id="UP000241818">
    <property type="component" value="Unassembled WGS sequence"/>
</dbReference>
<reference evidence="1 2" key="1">
    <citation type="journal article" date="2018" name="New Phytol.">
        <title>Comparative genomics and transcriptomics depict ericoid mycorrhizal fungi as versatile saprotrophs and plant mutualists.</title>
        <authorList>
            <person name="Martino E."/>
            <person name="Morin E."/>
            <person name="Grelet G.A."/>
            <person name="Kuo A."/>
            <person name="Kohler A."/>
            <person name="Daghino S."/>
            <person name="Barry K.W."/>
            <person name="Cichocki N."/>
            <person name="Clum A."/>
            <person name="Dockter R.B."/>
            <person name="Hainaut M."/>
            <person name="Kuo R.C."/>
            <person name="LaButti K."/>
            <person name="Lindahl B.D."/>
            <person name="Lindquist E.A."/>
            <person name="Lipzen A."/>
            <person name="Khouja H.R."/>
            <person name="Magnuson J."/>
            <person name="Murat C."/>
            <person name="Ohm R.A."/>
            <person name="Singer S.W."/>
            <person name="Spatafora J.W."/>
            <person name="Wang M."/>
            <person name="Veneault-Fourrey C."/>
            <person name="Henrissat B."/>
            <person name="Grigoriev I.V."/>
            <person name="Martin F.M."/>
            <person name="Perotto S."/>
        </authorList>
    </citation>
    <scope>NUCLEOTIDE SEQUENCE [LARGE SCALE GENOMIC DNA]</scope>
    <source>
        <strain evidence="1 2">ATCC 22711</strain>
    </source>
</reference>
<protein>
    <submittedName>
        <fullName evidence="1">Uncharacterized protein</fullName>
    </submittedName>
</protein>
<dbReference type="AlphaFoldDB" id="A0A2T3AZW1"/>
<dbReference type="RefSeq" id="XP_024720192.1">
    <property type="nucleotide sequence ID" value="XM_024864119.1"/>
</dbReference>
<accession>A0A2T3AZW1</accession>
<keyword evidence="2" id="KW-1185">Reference proteome</keyword>
<evidence type="ECO:0000313" key="2">
    <source>
        <dbReference type="Proteomes" id="UP000241818"/>
    </source>
</evidence>
<sequence>MSVHSPLTLRKLHLYNGRNPPEIRETKYAMTEYIKTEPEAQYEVMSHYARPGYTGHRATCRRVVYLETYHLPPTTKEHVFWHGRGPFPAEFCQLVCRGHGGDRAEQELRFMCPEYMEGIEKQITVLSSDW</sequence>